<dbReference type="PANTHER" id="PTHR13061">
    <property type="entry name" value="DYNACTIN SUBUNIT P25"/>
    <property type="match status" value="1"/>
</dbReference>
<sequence length="217" mass="22807">MKTTYLDFLLCGLVIALISAGAVGLVWGGYPWSKAVFADYHVVADFFLALLAYGLLSALVVRLILRLRPILPGEYNGDSPVFTVWKLVTIVYRLGQGALLPFTTVFTRPVVEALFGARVGANVAIGGTIDDPYQVSIGDGAVVGHNSLISGNVLYGGRLTIGRVSIGAGATVGVNSVVLPGVEIGENAVLMGGSHVMPGTRVPAGETWRGNPARKWL</sequence>
<name>A0A4Y4CWF3_ZOORA</name>
<dbReference type="PANTHER" id="PTHR13061:SF29">
    <property type="entry name" value="GAMMA CARBONIC ANHYDRASE-LIKE 1, MITOCHONDRIAL-RELATED"/>
    <property type="match status" value="1"/>
</dbReference>
<dbReference type="InterPro" id="IPR011004">
    <property type="entry name" value="Trimer_LpxA-like_sf"/>
</dbReference>
<proteinExistence type="predicted"/>
<keyword evidence="3" id="KW-1185">Reference proteome</keyword>
<dbReference type="Gene3D" id="2.160.10.10">
    <property type="entry name" value="Hexapeptide repeat proteins"/>
    <property type="match status" value="1"/>
</dbReference>
<dbReference type="Pfam" id="PF14602">
    <property type="entry name" value="Hexapep_2"/>
    <property type="match status" value="1"/>
</dbReference>
<dbReference type="Proteomes" id="UP000318422">
    <property type="component" value="Unassembled WGS sequence"/>
</dbReference>
<gene>
    <name evidence="2" type="ORF">ZRA01_25250</name>
</gene>
<evidence type="ECO:0000313" key="2">
    <source>
        <dbReference type="EMBL" id="GEC96452.1"/>
    </source>
</evidence>
<feature type="transmembrane region" description="Helical" evidence="1">
    <location>
        <begin position="46"/>
        <end position="65"/>
    </location>
</feature>
<reference evidence="2 3" key="1">
    <citation type="submission" date="2019-06" db="EMBL/GenBank/DDBJ databases">
        <title>Whole genome shotgun sequence of Zoogloea ramigera NBRC 15342.</title>
        <authorList>
            <person name="Hosoyama A."/>
            <person name="Uohara A."/>
            <person name="Ohji S."/>
            <person name="Ichikawa N."/>
        </authorList>
    </citation>
    <scope>NUCLEOTIDE SEQUENCE [LARGE SCALE GENOMIC DNA]</scope>
    <source>
        <strain evidence="2 3">NBRC 15342</strain>
    </source>
</reference>
<keyword evidence="1" id="KW-0472">Membrane</keyword>
<comment type="caution">
    <text evidence="2">The sequence shown here is derived from an EMBL/GenBank/DDBJ whole genome shotgun (WGS) entry which is preliminary data.</text>
</comment>
<dbReference type="AlphaFoldDB" id="A0A4Y4CWF3"/>
<keyword evidence="1" id="KW-1133">Transmembrane helix</keyword>
<protein>
    <submittedName>
        <fullName evidence="2">Uncharacterized protein</fullName>
    </submittedName>
</protein>
<keyword evidence="1" id="KW-0812">Transmembrane</keyword>
<evidence type="ECO:0000256" key="1">
    <source>
        <dbReference type="SAM" id="Phobius"/>
    </source>
</evidence>
<dbReference type="InterPro" id="IPR001451">
    <property type="entry name" value="Hexapep"/>
</dbReference>
<dbReference type="EMBL" id="BJNV01000044">
    <property type="protein sequence ID" value="GEC96452.1"/>
    <property type="molecule type" value="Genomic_DNA"/>
</dbReference>
<dbReference type="SUPFAM" id="SSF51161">
    <property type="entry name" value="Trimeric LpxA-like enzymes"/>
    <property type="match status" value="1"/>
</dbReference>
<evidence type="ECO:0000313" key="3">
    <source>
        <dbReference type="Proteomes" id="UP000318422"/>
    </source>
</evidence>
<organism evidence="2 3">
    <name type="scientific">Zoogloea ramigera</name>
    <dbReference type="NCBI Taxonomy" id="350"/>
    <lineage>
        <taxon>Bacteria</taxon>
        <taxon>Pseudomonadati</taxon>
        <taxon>Pseudomonadota</taxon>
        <taxon>Betaproteobacteria</taxon>
        <taxon>Rhodocyclales</taxon>
        <taxon>Zoogloeaceae</taxon>
        <taxon>Zoogloea</taxon>
    </lineage>
</organism>
<dbReference type="InterPro" id="IPR050484">
    <property type="entry name" value="Transf_Hexapept/Carb_Anhydrase"/>
</dbReference>
<dbReference type="OrthoDB" id="9815592at2"/>
<dbReference type="RefSeq" id="WP_141352768.1">
    <property type="nucleotide sequence ID" value="NZ_BJNV01000044.1"/>
</dbReference>
<accession>A0A4Y4CWF3</accession>